<evidence type="ECO:0000256" key="6">
    <source>
        <dbReference type="ARBA" id="ARBA00022723"/>
    </source>
</evidence>
<dbReference type="InterPro" id="IPR002694">
    <property type="entry name" value="Znf_CHC2"/>
</dbReference>
<evidence type="ECO:0000256" key="3">
    <source>
        <dbReference type="ARBA" id="ARBA00022679"/>
    </source>
</evidence>
<evidence type="ECO:0000256" key="2">
    <source>
        <dbReference type="ARBA" id="ARBA00022515"/>
    </source>
</evidence>
<keyword evidence="10 12" id="KW-0238">DNA-binding</keyword>
<dbReference type="AlphaFoldDB" id="A0A7W8ILP3"/>
<dbReference type="SMART" id="SM00400">
    <property type="entry name" value="ZnF_CHCC"/>
    <property type="match status" value="1"/>
</dbReference>
<evidence type="ECO:0000256" key="7">
    <source>
        <dbReference type="ARBA" id="ARBA00022771"/>
    </source>
</evidence>
<sequence>MSDNFAQTVKQQADIVRIIGDYIKLRKSGAQNYTGLCPFHKEKTGSFSVNATHGYFYCFGCHEKGDVFTFVMKLENISFPEAIRVVATKCGIPLPKREFSSPEEAREVGLRRQLIDVHEAATQYFEAALKAPEAARAREYLTGRGVTVETIAKFRIGYAPDDFNHMREQLAKHFTDEVLRASGLFSAKEQSDGGQGQLYARFRKRITFPIANEQGKTIAFTARALDAEDEKGRPIAKYLNSPETPLYSKGQVLFNLDKAKAEIRANDFALLVEGQMDCISVFMAGVHNVIATSGTAFTEMQIRLLGRFTKNVIVNFDPDAAGAMAAEKSIGLLIEEGFVVKVVTLEGGLDPDRFIREQGITKYQTFGYYATSLRAAIRHSDFLIDRARHLFPGRTSDAKVKAINFLLPHIRRMPNRIQRDEFAADAAQKLGIDSAILRQELKQAAAQRVESVRSHAHDPASETERVLLRALVLPEGDPARTLAAEQLIQHPEWYESLPSAGLLESLANAPVPSNPLDAAPDEPSRVLLARTLQETEDPDSASANAQSMTERVNNTLETLKYRQLERRQRELRTLIAEAHRRGDDDTKLTAEKIQIDRRLKE</sequence>
<evidence type="ECO:0000256" key="9">
    <source>
        <dbReference type="ARBA" id="ARBA00022842"/>
    </source>
</evidence>
<dbReference type="InterPro" id="IPR050219">
    <property type="entry name" value="DnaG_primase"/>
</dbReference>
<comment type="similarity">
    <text evidence="12 13">Belongs to the DnaG primase family.</text>
</comment>
<keyword evidence="6 12" id="KW-0479">Metal-binding</keyword>
<dbReference type="Pfam" id="PF13155">
    <property type="entry name" value="Toprim_2"/>
    <property type="match status" value="1"/>
</dbReference>
<keyword evidence="8 12" id="KW-0862">Zinc</keyword>
<dbReference type="PANTHER" id="PTHR30313:SF2">
    <property type="entry name" value="DNA PRIMASE"/>
    <property type="match status" value="1"/>
</dbReference>
<dbReference type="Pfam" id="PF08275">
    <property type="entry name" value="DNAG_N"/>
    <property type="match status" value="1"/>
</dbReference>
<dbReference type="PIRSF" id="PIRSF002811">
    <property type="entry name" value="DnaG"/>
    <property type="match status" value="1"/>
</dbReference>
<evidence type="ECO:0000259" key="16">
    <source>
        <dbReference type="PROSITE" id="PS50880"/>
    </source>
</evidence>
<dbReference type="Gene3D" id="3.40.1360.10">
    <property type="match status" value="1"/>
</dbReference>
<dbReference type="Pfam" id="PF01807">
    <property type="entry name" value="Zn_ribbon_DnaG"/>
    <property type="match status" value="1"/>
</dbReference>
<proteinExistence type="inferred from homology"/>
<dbReference type="FunFam" id="3.90.580.10:FF:000001">
    <property type="entry name" value="DNA primase"/>
    <property type="match status" value="1"/>
</dbReference>
<evidence type="ECO:0000256" key="5">
    <source>
        <dbReference type="ARBA" id="ARBA00022705"/>
    </source>
</evidence>
<dbReference type="GO" id="GO:1990077">
    <property type="term" value="C:primosome complex"/>
    <property type="evidence" value="ECO:0007669"/>
    <property type="project" value="UniProtKB-KW"/>
</dbReference>
<dbReference type="EC" id="2.7.7.101" evidence="12"/>
<dbReference type="Pfam" id="PF10410">
    <property type="entry name" value="DnaB_bind"/>
    <property type="match status" value="1"/>
</dbReference>
<dbReference type="InterPro" id="IPR036977">
    <property type="entry name" value="DNA_primase_Znf_CHC2"/>
</dbReference>
<evidence type="ECO:0000256" key="13">
    <source>
        <dbReference type="PIRNR" id="PIRNR002811"/>
    </source>
</evidence>
<keyword evidence="3 12" id="KW-0808">Transferase</keyword>
<comment type="subunit">
    <text evidence="12">Monomer. Interacts with DnaB.</text>
</comment>
<dbReference type="PROSITE" id="PS50880">
    <property type="entry name" value="TOPRIM"/>
    <property type="match status" value="1"/>
</dbReference>
<dbReference type="GO" id="GO:0003899">
    <property type="term" value="F:DNA-directed RNA polymerase activity"/>
    <property type="evidence" value="ECO:0007669"/>
    <property type="project" value="UniProtKB-UniRule"/>
</dbReference>
<evidence type="ECO:0000313" key="17">
    <source>
        <dbReference type="EMBL" id="MBB5318636.1"/>
    </source>
</evidence>
<evidence type="ECO:0000313" key="18">
    <source>
        <dbReference type="Proteomes" id="UP000568106"/>
    </source>
</evidence>
<dbReference type="SMART" id="SM00493">
    <property type="entry name" value="TOPRIM"/>
    <property type="match status" value="1"/>
</dbReference>
<evidence type="ECO:0000256" key="8">
    <source>
        <dbReference type="ARBA" id="ARBA00022833"/>
    </source>
</evidence>
<evidence type="ECO:0000256" key="1">
    <source>
        <dbReference type="ARBA" id="ARBA00022478"/>
    </source>
</evidence>
<dbReference type="PANTHER" id="PTHR30313">
    <property type="entry name" value="DNA PRIMASE"/>
    <property type="match status" value="1"/>
</dbReference>
<evidence type="ECO:0000256" key="15">
    <source>
        <dbReference type="SAM" id="MobiDB-lite"/>
    </source>
</evidence>
<gene>
    <name evidence="12" type="primary">dnaG</name>
    <name evidence="17" type="ORF">HDF09_003335</name>
</gene>
<dbReference type="InterPro" id="IPR034151">
    <property type="entry name" value="TOPRIM_DnaG_bac"/>
</dbReference>
<feature type="region of interest" description="Disordered" evidence="15">
    <location>
        <begin position="581"/>
        <end position="601"/>
    </location>
</feature>
<dbReference type="HAMAP" id="MF_00974">
    <property type="entry name" value="DNA_primase_DnaG"/>
    <property type="match status" value="1"/>
</dbReference>
<reference evidence="17" key="1">
    <citation type="submission" date="2020-08" db="EMBL/GenBank/DDBJ databases">
        <title>Genomic Encyclopedia of Type Strains, Phase IV (KMG-V): Genome sequencing to study the core and pangenomes of soil and plant-associated prokaryotes.</title>
        <authorList>
            <person name="Whitman W."/>
        </authorList>
    </citation>
    <scope>NUCLEOTIDE SEQUENCE [LARGE SCALE GENOMIC DNA]</scope>
    <source>
        <strain evidence="17">M8UP27</strain>
    </source>
</reference>
<dbReference type="InterPro" id="IPR006171">
    <property type="entry name" value="TOPRIM_dom"/>
</dbReference>
<dbReference type="InterPro" id="IPR037068">
    <property type="entry name" value="DNA_primase_core_N_sf"/>
</dbReference>
<organism evidence="17 18">
    <name type="scientific">Tunturiibacter empetritectus</name>
    <dbReference type="NCBI Taxonomy" id="3069691"/>
    <lineage>
        <taxon>Bacteria</taxon>
        <taxon>Pseudomonadati</taxon>
        <taxon>Acidobacteriota</taxon>
        <taxon>Terriglobia</taxon>
        <taxon>Terriglobales</taxon>
        <taxon>Acidobacteriaceae</taxon>
        <taxon>Tunturiibacter</taxon>
    </lineage>
</organism>
<keyword evidence="18" id="KW-1185">Reference proteome</keyword>
<dbReference type="InterPro" id="IPR030846">
    <property type="entry name" value="DnaG_bac"/>
</dbReference>
<dbReference type="GO" id="GO:0000428">
    <property type="term" value="C:DNA-directed RNA polymerase complex"/>
    <property type="evidence" value="ECO:0007669"/>
    <property type="project" value="UniProtKB-KW"/>
</dbReference>
<feature type="domain" description="Toprim" evidence="16">
    <location>
        <begin position="267"/>
        <end position="348"/>
    </location>
</feature>
<keyword evidence="4 12" id="KW-0548">Nucleotidyltransferase</keyword>
<comment type="function">
    <text evidence="12 13">RNA polymerase that catalyzes the synthesis of short RNA molecules used as primers for DNA polymerase during DNA replication.</text>
</comment>
<keyword evidence="5 12" id="KW-0235">DNA replication</keyword>
<dbReference type="InterPro" id="IPR019475">
    <property type="entry name" value="DNA_primase_DnaB-bd"/>
</dbReference>
<dbReference type="SUPFAM" id="SSF56731">
    <property type="entry name" value="DNA primase core"/>
    <property type="match status" value="1"/>
</dbReference>
<name>A0A7W8ILP3_9BACT</name>
<dbReference type="Gene3D" id="3.90.980.10">
    <property type="entry name" value="DNA primase, catalytic core, N-terminal domain"/>
    <property type="match status" value="1"/>
</dbReference>
<dbReference type="Proteomes" id="UP000568106">
    <property type="component" value="Unassembled WGS sequence"/>
</dbReference>
<dbReference type="EMBL" id="JACHDY010000005">
    <property type="protein sequence ID" value="MBB5318636.1"/>
    <property type="molecule type" value="Genomic_DNA"/>
</dbReference>
<evidence type="ECO:0000256" key="4">
    <source>
        <dbReference type="ARBA" id="ARBA00022695"/>
    </source>
</evidence>
<accession>A0A7W8ILP3</accession>
<evidence type="ECO:0000256" key="12">
    <source>
        <dbReference type="HAMAP-Rule" id="MF_00974"/>
    </source>
</evidence>
<dbReference type="Gene3D" id="3.90.580.10">
    <property type="entry name" value="Zinc finger, CHC2-type domain"/>
    <property type="match status" value="1"/>
</dbReference>
<evidence type="ECO:0000256" key="10">
    <source>
        <dbReference type="ARBA" id="ARBA00023125"/>
    </source>
</evidence>
<dbReference type="GO" id="GO:0005737">
    <property type="term" value="C:cytoplasm"/>
    <property type="evidence" value="ECO:0007669"/>
    <property type="project" value="TreeGrafter"/>
</dbReference>
<dbReference type="CDD" id="cd03364">
    <property type="entry name" value="TOPRIM_DnaG_primases"/>
    <property type="match status" value="1"/>
</dbReference>
<protein>
    <recommendedName>
        <fullName evidence="12 13">DNA primase</fullName>
        <ecNumber evidence="12">2.7.7.101</ecNumber>
    </recommendedName>
</protein>
<keyword evidence="11 12" id="KW-0804">Transcription</keyword>
<keyword evidence="1 12" id="KW-0240">DNA-directed RNA polymerase</keyword>
<dbReference type="InterPro" id="IPR006295">
    <property type="entry name" value="DNA_primase_DnaG"/>
</dbReference>
<comment type="domain">
    <text evidence="12">Contains an N-terminal zinc-binding domain, a central core domain that contains the primase activity, and a C-terminal DnaB-binding domain.</text>
</comment>
<dbReference type="SUPFAM" id="SSF57783">
    <property type="entry name" value="Zinc beta-ribbon"/>
    <property type="match status" value="1"/>
</dbReference>
<keyword evidence="9" id="KW-0460">Magnesium</keyword>
<dbReference type="GO" id="GO:0003677">
    <property type="term" value="F:DNA binding"/>
    <property type="evidence" value="ECO:0007669"/>
    <property type="project" value="UniProtKB-KW"/>
</dbReference>
<keyword evidence="7 12" id="KW-0863">Zinc-finger</keyword>
<comment type="cofactor">
    <cofactor evidence="12 13 14">
        <name>Zn(2+)</name>
        <dbReference type="ChEBI" id="CHEBI:29105"/>
    </cofactor>
    <text evidence="12 13 14">Binds 1 zinc ion per monomer.</text>
</comment>
<comment type="catalytic activity">
    <reaction evidence="12">
        <text>ssDNA + n NTP = ssDNA/pppN(pN)n-1 hybrid + (n-1) diphosphate.</text>
        <dbReference type="EC" id="2.7.7.101"/>
    </reaction>
</comment>
<dbReference type="GO" id="GO:0008270">
    <property type="term" value="F:zinc ion binding"/>
    <property type="evidence" value="ECO:0007669"/>
    <property type="project" value="UniProtKB-UniRule"/>
</dbReference>
<keyword evidence="2 12" id="KW-0639">Primosome</keyword>
<dbReference type="NCBIfam" id="TIGR01391">
    <property type="entry name" value="dnaG"/>
    <property type="match status" value="1"/>
</dbReference>
<evidence type="ECO:0000256" key="11">
    <source>
        <dbReference type="ARBA" id="ARBA00023163"/>
    </source>
</evidence>
<evidence type="ECO:0000256" key="14">
    <source>
        <dbReference type="PIRSR" id="PIRSR002811-1"/>
    </source>
</evidence>
<dbReference type="InterPro" id="IPR013264">
    <property type="entry name" value="DNAG_N"/>
</dbReference>
<comment type="caution">
    <text evidence="17">The sequence shown here is derived from an EMBL/GenBank/DDBJ whole genome shotgun (WGS) entry which is preliminary data.</text>
</comment>
<dbReference type="GO" id="GO:0006269">
    <property type="term" value="P:DNA replication, synthesis of primer"/>
    <property type="evidence" value="ECO:0007669"/>
    <property type="project" value="UniProtKB-UniRule"/>
</dbReference>
<feature type="zinc finger region" description="CHC2-type" evidence="12 14">
    <location>
        <begin position="37"/>
        <end position="61"/>
    </location>
</feature>